<dbReference type="Proteomes" id="UP000323067">
    <property type="component" value="Chromosome i"/>
</dbReference>
<dbReference type="InterPro" id="IPR052523">
    <property type="entry name" value="Trichothecene_AcTrans"/>
</dbReference>
<feature type="compositionally biased region" description="Basic and acidic residues" evidence="1">
    <location>
        <begin position="409"/>
        <end position="437"/>
    </location>
</feature>
<feature type="compositionally biased region" description="Pro residues" evidence="1">
    <location>
        <begin position="1019"/>
        <end position="1031"/>
    </location>
</feature>
<feature type="region of interest" description="Disordered" evidence="1">
    <location>
        <begin position="97"/>
        <end position="123"/>
    </location>
</feature>
<dbReference type="Gene3D" id="3.40.630.30">
    <property type="match status" value="1"/>
</dbReference>
<dbReference type="OrthoDB" id="2504266at2759"/>
<feature type="region of interest" description="Disordered" evidence="1">
    <location>
        <begin position="409"/>
        <end position="1062"/>
    </location>
</feature>
<feature type="compositionally biased region" description="Pro residues" evidence="1">
    <location>
        <begin position="952"/>
        <end position="963"/>
    </location>
</feature>
<dbReference type="InterPro" id="IPR016181">
    <property type="entry name" value="Acyl_CoA_acyltransferase"/>
</dbReference>
<dbReference type="AlphaFoldDB" id="A0A2H4SWM9"/>
<feature type="compositionally biased region" description="Basic and acidic residues" evidence="1">
    <location>
        <begin position="526"/>
        <end position="544"/>
    </location>
</feature>
<dbReference type="GO" id="GO:0016747">
    <property type="term" value="F:acyltransferase activity, transferring groups other than amino-acyl groups"/>
    <property type="evidence" value="ECO:0007669"/>
    <property type="project" value="InterPro"/>
</dbReference>
<evidence type="ECO:0000259" key="2">
    <source>
        <dbReference type="PROSITE" id="PS51186"/>
    </source>
</evidence>
<evidence type="ECO:0000313" key="4">
    <source>
        <dbReference type="Proteomes" id="UP000323067"/>
    </source>
</evidence>
<evidence type="ECO:0000313" key="3">
    <source>
        <dbReference type="EMBL" id="ATY67526.1"/>
    </source>
</evidence>
<feature type="compositionally biased region" description="Polar residues" evidence="1">
    <location>
        <begin position="640"/>
        <end position="665"/>
    </location>
</feature>
<dbReference type="EMBL" id="CP023328">
    <property type="protein sequence ID" value="ATY67526.1"/>
    <property type="molecule type" value="Genomic_DNA"/>
</dbReference>
<dbReference type="Pfam" id="PF00583">
    <property type="entry name" value="Acetyltransf_1"/>
    <property type="match status" value="1"/>
</dbReference>
<dbReference type="PANTHER" id="PTHR42791">
    <property type="entry name" value="GNAT FAMILY ACETYLTRANSFERASE"/>
    <property type="match status" value="1"/>
</dbReference>
<dbReference type="CDD" id="cd04301">
    <property type="entry name" value="NAT_SF"/>
    <property type="match status" value="1"/>
</dbReference>
<feature type="compositionally biased region" description="Low complexity" evidence="1">
    <location>
        <begin position="680"/>
        <end position="689"/>
    </location>
</feature>
<dbReference type="VEuPathDB" id="FungiDB:A9K55_000256"/>
<dbReference type="VEuPathDB" id="FungiDB:CCM_07570"/>
<feature type="compositionally biased region" description="Basic and acidic residues" evidence="1">
    <location>
        <begin position="896"/>
        <end position="905"/>
    </location>
</feature>
<protein>
    <submittedName>
        <fullName evidence="3">Acyl-N-acyltransferase</fullName>
    </submittedName>
</protein>
<dbReference type="SUPFAM" id="SSF55729">
    <property type="entry name" value="Acyl-CoA N-acyltransferases (Nat)"/>
    <property type="match status" value="1"/>
</dbReference>
<gene>
    <name evidence="3" type="ORF">A9K55_000256</name>
</gene>
<sequence length="1062" mass="116506">MAPKLNITIAPLNYADIDACASISRDSFAIDPHTIVKQLGRDGYDMYDMARRGYLDNLERRNMVFVKAVEIDTGVIVGYGGWVFPHVKQDLVPWVRPTDAKPEEGAGEDTGGEVTHESKSSTEPDAIDRLHALEDKDMQYFQHELIPAGEPCMIITGVAVAPAHQSRGVGSALIQYGNGIADRLGVSIWVHSSHQAVKAYGKGGFEPVRILDVDLDEYAPRPPRDDEPVMGDRGSGKWGHYVIKYMKRAPRKSRTSPPPNQPLGLLLPTLPAAFTHEPNLIVTFRHHQLRSPTLPTLTSSQNHPAPNDPLLNSIIVPQPRRHPVTPHYYIDEPPFLSSSDSLPAGDEWMGPRNDDAFPIDQTNRRSGAERHMSRNSANPDEIVFAPQRTNFSSSRSKLLDGDKAAKELEHGRFGIRSSDNDRARDGRGNTLRRRGDSDFDGEGWSTVKPRKSFGADGAERFSGKMGGNYRDEVKSSDRDGNKDRQSKNTDPLSRDKDRDADGRARNGLGRKLEPWNKSESNADAATPERRDRDRTKSWRDRDAEASAENNRGGDRRWGRDRDQRAEREPEWFDEPAKDQRDVHTQQDFQKWMEQMKKAKNAQENQASEAAEPEKPAAESTPVIEQGPDKFFMAFGGGSAIDTQRQVEQAEGTNKPKTIGKSSRFTSFFGGGQEEPRQRTDSSTPATAAPSVPPGFGIFSGMAPVSGRGASAGPEDEKQAFAQLLAKLQKQTVSATPPGLSIFSPPQQNLGDSGKKSAVVSPEPYQQQYGNERREGPTARPQQQQEIHAPRPQQNTARPDQLLQDLVGHHQRASSQSSSQRDPSMNKNNSNAEFLMNLMRAGPPNAQRAEHLQSMMAHGGHLQQKPSSMSPMNERDVHAHQQQGRPGPPPGFPVLDDSFRSPDPELRPNPTQILQRPPPPPGLDHMPPNWLPLPPGVGPPPGQRGGGGSNGPPMLPPPGLPGGPPNRNMPMPHMFPPNFPPGAMPPPPMPEMRGSMHMAPPGFYNAPPPLPPHHGFGLPPGMPNYNGPPPPDLRAFGSPPFDGRGMAPPSQAGDRNGGGYGRQ</sequence>
<feature type="compositionally biased region" description="Basic and acidic residues" evidence="1">
    <location>
        <begin position="469"/>
        <end position="516"/>
    </location>
</feature>
<feature type="compositionally biased region" description="Basic and acidic residues" evidence="1">
    <location>
        <begin position="551"/>
        <end position="584"/>
    </location>
</feature>
<feature type="domain" description="N-acetyltransferase" evidence="2">
    <location>
        <begin position="7"/>
        <end position="225"/>
    </location>
</feature>
<feature type="compositionally biased region" description="Polar residues" evidence="1">
    <location>
        <begin position="779"/>
        <end position="797"/>
    </location>
</feature>
<keyword evidence="3" id="KW-0808">Transferase</keyword>
<organism evidence="3 4">
    <name type="scientific">Cordyceps militaris</name>
    <name type="common">Caterpillar fungus</name>
    <name type="synonym">Clavaria militaris</name>
    <dbReference type="NCBI Taxonomy" id="73501"/>
    <lineage>
        <taxon>Eukaryota</taxon>
        <taxon>Fungi</taxon>
        <taxon>Dikarya</taxon>
        <taxon>Ascomycota</taxon>
        <taxon>Pezizomycotina</taxon>
        <taxon>Sordariomycetes</taxon>
        <taxon>Hypocreomycetidae</taxon>
        <taxon>Hypocreales</taxon>
        <taxon>Cordycipitaceae</taxon>
        <taxon>Cordyceps</taxon>
    </lineage>
</organism>
<reference evidence="3 4" key="1">
    <citation type="journal article" date="2017" name="BMC Genomics">
        <title>Chromosome level assembly and secondary metabolite potential of the parasitic fungus Cordyceps militaris.</title>
        <authorList>
            <person name="Kramer G.J."/>
            <person name="Nodwell J.R."/>
        </authorList>
    </citation>
    <scope>NUCLEOTIDE SEQUENCE [LARGE SCALE GENOMIC DNA]</scope>
    <source>
        <strain evidence="3 4">ATCC 34164</strain>
    </source>
</reference>
<feature type="compositionally biased region" description="Pro residues" evidence="1">
    <location>
        <begin position="972"/>
        <end position="989"/>
    </location>
</feature>
<name>A0A2H4SWM9_CORMI</name>
<dbReference type="InterPro" id="IPR046784">
    <property type="entry name" value="Eap1"/>
</dbReference>
<proteinExistence type="predicted"/>
<dbReference type="InterPro" id="IPR000182">
    <property type="entry name" value="GNAT_dom"/>
</dbReference>
<dbReference type="PANTHER" id="PTHR42791:SF2">
    <property type="entry name" value="N-ACETYLTRANSFERASE DOMAIN-CONTAINING PROTEIN"/>
    <property type="match status" value="1"/>
</dbReference>
<dbReference type="VEuPathDB" id="FungiDB:CCM_07571"/>
<accession>A0A2H4SWM9</accession>
<feature type="compositionally biased region" description="Polar residues" evidence="1">
    <location>
        <begin position="820"/>
        <end position="831"/>
    </location>
</feature>
<feature type="compositionally biased region" description="Pro residues" evidence="1">
    <location>
        <begin position="928"/>
        <end position="941"/>
    </location>
</feature>
<dbReference type="PROSITE" id="PS51186">
    <property type="entry name" value="GNAT"/>
    <property type="match status" value="1"/>
</dbReference>
<feature type="compositionally biased region" description="Basic and acidic residues" evidence="1">
    <location>
        <begin position="114"/>
        <end position="123"/>
    </location>
</feature>
<dbReference type="Pfam" id="PF20566">
    <property type="entry name" value="Eap1"/>
    <property type="match status" value="1"/>
</dbReference>
<evidence type="ECO:0000256" key="1">
    <source>
        <dbReference type="SAM" id="MobiDB-lite"/>
    </source>
</evidence>
<keyword evidence="3" id="KW-0012">Acyltransferase</keyword>